<sequence length="39" mass="4213">MDRFELLVYAVLAVVSALTIAGAIGYMVAARLDKKRGDD</sequence>
<accession>A0A379I9A0</accession>
<gene>
    <name evidence="2" type="ORF">NCTC10392_00880</name>
    <name evidence="3" type="ORF">NCTC10783_03566</name>
</gene>
<keyword evidence="1" id="KW-1133">Transmembrane helix</keyword>
<dbReference type="EMBL" id="LR134300">
    <property type="protein sequence ID" value="VEE47673.1"/>
    <property type="molecule type" value="Genomic_DNA"/>
</dbReference>
<evidence type="ECO:0000313" key="5">
    <source>
        <dbReference type="Proteomes" id="UP000278078"/>
    </source>
</evidence>
<dbReference type="AlphaFoldDB" id="A0A379I9A0"/>
<evidence type="ECO:0000313" key="3">
    <source>
        <dbReference type="EMBL" id="VEE47673.1"/>
    </source>
</evidence>
<organism evidence="2 4">
    <name type="scientific">Pseudomonas fluorescens</name>
    <dbReference type="NCBI Taxonomy" id="294"/>
    <lineage>
        <taxon>Bacteria</taxon>
        <taxon>Pseudomonadati</taxon>
        <taxon>Pseudomonadota</taxon>
        <taxon>Gammaproteobacteria</taxon>
        <taxon>Pseudomonadales</taxon>
        <taxon>Pseudomonadaceae</taxon>
        <taxon>Pseudomonas</taxon>
    </lineage>
</organism>
<name>A0A379I9A0_PSEFL</name>
<reference evidence="3 5" key="2">
    <citation type="submission" date="2018-12" db="EMBL/GenBank/DDBJ databases">
        <authorList>
            <consortium name="Pathogen Informatics"/>
        </authorList>
    </citation>
    <scope>NUCLEOTIDE SEQUENCE [LARGE SCALE GENOMIC DNA]</scope>
    <source>
        <strain evidence="3 5">NCTC10783</strain>
    </source>
</reference>
<reference evidence="2 4" key="1">
    <citation type="submission" date="2018-06" db="EMBL/GenBank/DDBJ databases">
        <authorList>
            <consortium name="Pathogen Informatics"/>
            <person name="Doyle S."/>
        </authorList>
    </citation>
    <scope>NUCLEOTIDE SEQUENCE [LARGE SCALE GENOMIC DNA]</scope>
    <source>
        <strain evidence="2 4">NCTC10392</strain>
    </source>
</reference>
<evidence type="ECO:0000256" key="1">
    <source>
        <dbReference type="SAM" id="Phobius"/>
    </source>
</evidence>
<feature type="transmembrane region" description="Helical" evidence="1">
    <location>
        <begin position="6"/>
        <end position="29"/>
    </location>
</feature>
<dbReference type="EMBL" id="UGUS01000002">
    <property type="protein sequence ID" value="SUD28604.1"/>
    <property type="molecule type" value="Genomic_DNA"/>
</dbReference>
<keyword evidence="1" id="KW-0472">Membrane</keyword>
<dbReference type="Proteomes" id="UP000255125">
    <property type="component" value="Unassembled WGS sequence"/>
</dbReference>
<proteinExistence type="predicted"/>
<dbReference type="Proteomes" id="UP000278078">
    <property type="component" value="Chromosome"/>
</dbReference>
<evidence type="ECO:0000313" key="2">
    <source>
        <dbReference type="EMBL" id="SUD28604.1"/>
    </source>
</evidence>
<evidence type="ECO:0000313" key="4">
    <source>
        <dbReference type="Proteomes" id="UP000255125"/>
    </source>
</evidence>
<keyword evidence="1" id="KW-0812">Transmembrane</keyword>
<protein>
    <submittedName>
        <fullName evidence="2">Uncharacterized protein</fullName>
    </submittedName>
</protein>